<dbReference type="Gramene" id="ERN03250">
    <property type="protein sequence ID" value="ERN03250"/>
    <property type="gene ID" value="AMTR_s00003p00193130"/>
</dbReference>
<proteinExistence type="predicted"/>
<protein>
    <recommendedName>
        <fullName evidence="2">Coenzyme Q-binding protein COQ10 START domain-containing protein</fullName>
    </recommendedName>
</protein>
<name>W1P8E1_AMBTC</name>
<dbReference type="SUPFAM" id="SSF55961">
    <property type="entry name" value="Bet v1-like"/>
    <property type="match status" value="1"/>
</dbReference>
<reference evidence="4" key="1">
    <citation type="journal article" date="2013" name="Science">
        <title>The Amborella genome and the evolution of flowering plants.</title>
        <authorList>
            <consortium name="Amborella Genome Project"/>
        </authorList>
    </citation>
    <scope>NUCLEOTIDE SEQUENCE [LARGE SCALE GENOMIC DNA]</scope>
</reference>
<dbReference type="OMA" id="KWMSWIS"/>
<dbReference type="Gene3D" id="3.30.530.20">
    <property type="match status" value="1"/>
</dbReference>
<dbReference type="eggNOG" id="ENOG502QSDH">
    <property type="taxonomic scope" value="Eukaryota"/>
</dbReference>
<feature type="chain" id="PRO_5004807823" description="Coenzyme Q-binding protein COQ10 START domain-containing protein" evidence="1">
    <location>
        <begin position="20"/>
        <end position="192"/>
    </location>
</feature>
<dbReference type="InterPro" id="IPR047137">
    <property type="entry name" value="ORF3"/>
</dbReference>
<feature type="domain" description="Coenzyme Q-binding protein COQ10 START" evidence="2">
    <location>
        <begin position="76"/>
        <end position="181"/>
    </location>
</feature>
<accession>W1P8E1</accession>
<keyword evidence="1" id="KW-0732">Signal</keyword>
<dbReference type="InterPro" id="IPR005031">
    <property type="entry name" value="COQ10_START"/>
</dbReference>
<dbReference type="HOGENOM" id="CLU_102378_0_0_1"/>
<dbReference type="AlphaFoldDB" id="W1P8E1"/>
<dbReference type="PANTHER" id="PTHR33824:SF7">
    <property type="entry name" value="POLYKETIDE CYCLASE_DEHYDRASE AND LIPID TRANSPORT SUPERFAMILY PROTEIN"/>
    <property type="match status" value="1"/>
</dbReference>
<evidence type="ECO:0000313" key="3">
    <source>
        <dbReference type="EMBL" id="ERN03250.1"/>
    </source>
</evidence>
<feature type="signal peptide" evidence="1">
    <location>
        <begin position="1"/>
        <end position="19"/>
    </location>
</feature>
<dbReference type="EMBL" id="KI394358">
    <property type="protein sequence ID" value="ERN03250.1"/>
    <property type="molecule type" value="Genomic_DNA"/>
</dbReference>
<dbReference type="CDD" id="cd07817">
    <property type="entry name" value="SRPBCC_8"/>
    <property type="match status" value="1"/>
</dbReference>
<dbReference type="InterPro" id="IPR023393">
    <property type="entry name" value="START-like_dom_sf"/>
</dbReference>
<gene>
    <name evidence="3" type="ORF">AMTR_s00003p00193130</name>
</gene>
<dbReference type="PANTHER" id="PTHR33824">
    <property type="entry name" value="POLYKETIDE CYCLASE/DEHYDRASE AND LIPID TRANSPORT SUPERFAMILY PROTEIN"/>
    <property type="match status" value="1"/>
</dbReference>
<dbReference type="Proteomes" id="UP000017836">
    <property type="component" value="Unassembled WGS sequence"/>
</dbReference>
<keyword evidence="4" id="KW-1185">Reference proteome</keyword>
<dbReference type="Pfam" id="PF03364">
    <property type="entry name" value="Polyketide_cyc"/>
    <property type="match status" value="1"/>
</dbReference>
<evidence type="ECO:0000259" key="2">
    <source>
        <dbReference type="Pfam" id="PF03364"/>
    </source>
</evidence>
<evidence type="ECO:0000313" key="4">
    <source>
        <dbReference type="Proteomes" id="UP000017836"/>
    </source>
</evidence>
<organism evidence="3 4">
    <name type="scientific">Amborella trichopoda</name>
    <dbReference type="NCBI Taxonomy" id="13333"/>
    <lineage>
        <taxon>Eukaryota</taxon>
        <taxon>Viridiplantae</taxon>
        <taxon>Streptophyta</taxon>
        <taxon>Embryophyta</taxon>
        <taxon>Tracheophyta</taxon>
        <taxon>Spermatophyta</taxon>
        <taxon>Magnoliopsida</taxon>
        <taxon>Amborellales</taxon>
        <taxon>Amborellaceae</taxon>
        <taxon>Amborella</taxon>
    </lineage>
</organism>
<sequence length="192" mass="22065">MSTACVWMAWPTLLSRSRGSRNWMLCTSFLSLKSPISNQTFLRIPAPVYKRRANLTNFRHSPVFMIWQDCKAKIEVDAPASVAYNLYLDREAIPKWMSWISSVKVLEDKPDLSRWTMKYSAFGRDFEFKWLSRNLQPIPNQKIHWRSLDGVPNRGAVRFYPKGPSSCVVELTLSYEVPAILAGVTSKTSLTI</sequence>
<evidence type="ECO:0000256" key="1">
    <source>
        <dbReference type="SAM" id="SignalP"/>
    </source>
</evidence>